<feature type="region of interest" description="Disordered" evidence="1">
    <location>
        <begin position="184"/>
        <end position="239"/>
    </location>
</feature>
<dbReference type="PANTHER" id="PTHR28155:SF1">
    <property type="entry name" value="DNA-DIRECTED RNA POLYMERASE I SUBUNIT RPA34.5-DOMAIN-CONTAINING PROTEIN"/>
    <property type="match status" value="1"/>
</dbReference>
<dbReference type="InterPro" id="IPR053263">
    <property type="entry name" value="Euk_RPA34_RNAP_subunit"/>
</dbReference>
<dbReference type="EMBL" id="CABFWN010000004">
    <property type="protein sequence ID" value="VUG19088.1"/>
    <property type="molecule type" value="Genomic_DNA"/>
</dbReference>
<keyword evidence="3" id="KW-1185">Reference proteome</keyword>
<dbReference type="AlphaFoldDB" id="A0A7D9H2I9"/>
<dbReference type="PANTHER" id="PTHR28155">
    <property type="entry name" value="ACR243WP"/>
    <property type="match status" value="1"/>
</dbReference>
<feature type="compositionally biased region" description="Acidic residues" evidence="1">
    <location>
        <begin position="10"/>
        <end position="30"/>
    </location>
</feature>
<feature type="region of interest" description="Disordered" evidence="1">
    <location>
        <begin position="1"/>
        <end position="38"/>
    </location>
</feature>
<reference evidence="2 3" key="1">
    <citation type="submission" date="2019-07" db="EMBL/GenBank/DDBJ databases">
        <authorList>
            <person name="Friedrich A."/>
            <person name="Schacherer J."/>
        </authorList>
    </citation>
    <scope>NUCLEOTIDE SEQUENCE [LARGE SCALE GENOMIC DNA]</scope>
</reference>
<sequence>MAKNHLSSEMVEESDLESASSDDEIVQEEYEPPRSYDQVDGLSLVKELTHDYLKDHPKLQLWLIKYPDELDVSQIKQLPINSIGDSESFDVDKKSFDIAEDLTAIDDTNNSKDQKYSLLLPEKSSTYTAEKPKKITRFFNISEKIEIPAIDWDTAIAQKPKVKPIANLRMRHFPTGYYIKDYKEAKEPIIPSPRKRKASNVQDTKNPSLNSTKALEGETPRKKHHHHHHHHHKEKHQQH</sequence>
<accession>A0A7D9H2I9</accession>
<protein>
    <submittedName>
        <fullName evidence="2">DEBR0S4_10198g1_1</fullName>
    </submittedName>
</protein>
<evidence type="ECO:0000313" key="2">
    <source>
        <dbReference type="EMBL" id="VUG19088.1"/>
    </source>
</evidence>
<feature type="compositionally biased region" description="Basic residues" evidence="1">
    <location>
        <begin position="221"/>
        <end position="239"/>
    </location>
</feature>
<dbReference type="GO" id="GO:0006360">
    <property type="term" value="P:transcription by RNA polymerase I"/>
    <property type="evidence" value="ECO:0007669"/>
    <property type="project" value="InterPro"/>
</dbReference>
<dbReference type="InterPro" id="IPR013240">
    <property type="entry name" value="DNA-dir_RNA_pol1_su_RPA34"/>
</dbReference>
<dbReference type="Proteomes" id="UP000478008">
    <property type="component" value="Unassembled WGS sequence"/>
</dbReference>
<name>A0A7D9H2I9_DEKBR</name>
<gene>
    <name evidence="2" type="ORF">DEBR0S4_10198G</name>
</gene>
<proteinExistence type="predicted"/>
<feature type="compositionally biased region" description="Polar residues" evidence="1">
    <location>
        <begin position="199"/>
        <end position="213"/>
    </location>
</feature>
<organism evidence="2 3">
    <name type="scientific">Dekkera bruxellensis</name>
    <name type="common">Brettanomyces custersii</name>
    <dbReference type="NCBI Taxonomy" id="5007"/>
    <lineage>
        <taxon>Eukaryota</taxon>
        <taxon>Fungi</taxon>
        <taxon>Dikarya</taxon>
        <taxon>Ascomycota</taxon>
        <taxon>Saccharomycotina</taxon>
        <taxon>Pichiomycetes</taxon>
        <taxon>Pichiales</taxon>
        <taxon>Pichiaceae</taxon>
        <taxon>Brettanomyces</taxon>
    </lineage>
</organism>
<dbReference type="Gene3D" id="6.20.250.70">
    <property type="match status" value="1"/>
</dbReference>
<evidence type="ECO:0000256" key="1">
    <source>
        <dbReference type="SAM" id="MobiDB-lite"/>
    </source>
</evidence>
<evidence type="ECO:0000313" key="3">
    <source>
        <dbReference type="Proteomes" id="UP000478008"/>
    </source>
</evidence>
<dbReference type="Pfam" id="PF08208">
    <property type="entry name" value="RNA_polI_A34"/>
    <property type="match status" value="1"/>
</dbReference>